<keyword evidence="2" id="KW-0347">Helicase</keyword>
<dbReference type="PANTHER" id="PTHR45766:SF6">
    <property type="entry name" value="SWI_SNF-RELATED MATRIX-ASSOCIATED ACTIN-DEPENDENT REGULATOR OF CHROMATIN SUBFAMILY A-LIKE PROTEIN 1"/>
    <property type="match status" value="1"/>
</dbReference>
<evidence type="ECO:0000256" key="1">
    <source>
        <dbReference type="ARBA" id="ARBA00022801"/>
    </source>
</evidence>
<dbReference type="CDD" id="cd18793">
    <property type="entry name" value="SF2_C_SNF"/>
    <property type="match status" value="1"/>
</dbReference>
<sequence length="259" mass="28907">MPHRVDADESTLDELLEQGGAFALAETILSSSDRKEVFTASGEIDMQMRRATGVAKAPYVAAFVDMLLESEQKVVLFGWHRAVYSIWLERLAEHNPVLYTGSESPMQKEQSRARFMGGDELEQFRQNRSWSSCAQMEEATSESRVLIMSLRSGSGMDGIQHMCNVGVFGELDWSPGIHDQCEGRYHRDGQQNPAVSYFLVADVGSDPVVADVLNLKEQGSRPIVDPNRPLFEAADVSDRMKKLAESVLAKRKRRRAVPA</sequence>
<dbReference type="Proteomes" id="UP001058860">
    <property type="component" value="Chromosome"/>
</dbReference>
<organism evidence="2 3">
    <name type="scientific">Svornostia abyssi</name>
    <dbReference type="NCBI Taxonomy" id="2898438"/>
    <lineage>
        <taxon>Bacteria</taxon>
        <taxon>Bacillati</taxon>
        <taxon>Actinomycetota</taxon>
        <taxon>Thermoleophilia</taxon>
        <taxon>Solirubrobacterales</taxon>
        <taxon>Baekduiaceae</taxon>
        <taxon>Svornostia</taxon>
    </lineage>
</organism>
<dbReference type="SUPFAM" id="SSF52540">
    <property type="entry name" value="P-loop containing nucleoside triphosphate hydrolases"/>
    <property type="match status" value="1"/>
</dbReference>
<dbReference type="InterPro" id="IPR027417">
    <property type="entry name" value="P-loop_NTPase"/>
</dbReference>
<gene>
    <name evidence="2" type="ORF">LRS13_14600</name>
</gene>
<dbReference type="Gene3D" id="3.40.50.300">
    <property type="entry name" value="P-loop containing nucleotide triphosphate hydrolases"/>
    <property type="match status" value="1"/>
</dbReference>
<dbReference type="PANTHER" id="PTHR45766">
    <property type="entry name" value="DNA ANNEALING HELICASE AND ENDONUCLEASE ZRANB3 FAMILY MEMBER"/>
    <property type="match status" value="1"/>
</dbReference>
<accession>A0ABY5PB92</accession>
<keyword evidence="3" id="KW-1185">Reference proteome</keyword>
<dbReference type="InterPro" id="IPR049730">
    <property type="entry name" value="SNF2/RAD54-like_C"/>
</dbReference>
<keyword evidence="2" id="KW-0067">ATP-binding</keyword>
<proteinExistence type="predicted"/>
<keyword evidence="1" id="KW-0378">Hydrolase</keyword>
<dbReference type="GO" id="GO:0004386">
    <property type="term" value="F:helicase activity"/>
    <property type="evidence" value="ECO:0007669"/>
    <property type="project" value="UniProtKB-KW"/>
</dbReference>
<evidence type="ECO:0000313" key="3">
    <source>
        <dbReference type="Proteomes" id="UP001058860"/>
    </source>
</evidence>
<dbReference type="EMBL" id="CP088295">
    <property type="protein sequence ID" value="UUY01948.1"/>
    <property type="molecule type" value="Genomic_DNA"/>
</dbReference>
<evidence type="ECO:0000313" key="2">
    <source>
        <dbReference type="EMBL" id="UUY01948.1"/>
    </source>
</evidence>
<keyword evidence="2" id="KW-0547">Nucleotide-binding</keyword>
<dbReference type="RefSeq" id="WP_353862488.1">
    <property type="nucleotide sequence ID" value="NZ_CP088295.1"/>
</dbReference>
<protein>
    <submittedName>
        <fullName evidence="2">SWF/SNF helicase family protein</fullName>
    </submittedName>
</protein>
<name>A0ABY5PB92_9ACTN</name>
<reference evidence="3" key="1">
    <citation type="submission" date="2021-11" db="EMBL/GenBank/DDBJ databases">
        <title>Cultivation dependent microbiological survey of springs from the worlds oldest radium mine currently devoted to the extraction of radon-saturated water.</title>
        <authorList>
            <person name="Kapinusova G."/>
            <person name="Smrhova T."/>
            <person name="Strejcek M."/>
            <person name="Suman J."/>
            <person name="Jani K."/>
            <person name="Pajer P."/>
            <person name="Uhlik O."/>
        </authorList>
    </citation>
    <scope>NUCLEOTIDE SEQUENCE [LARGE SCALE GENOMIC DNA]</scope>
    <source>
        <strain evidence="3">J379</strain>
    </source>
</reference>